<reference evidence="1 2" key="1">
    <citation type="submission" date="2018-06" db="EMBL/GenBank/DDBJ databases">
        <title>Draft Genome Sequence of a Novel Marine Bacterium Related to the Verrucomicrobia.</title>
        <authorList>
            <person name="Vosseberg J."/>
            <person name="Martijn J."/>
            <person name="Ettema T.J.G."/>
        </authorList>
    </citation>
    <scope>NUCLEOTIDE SEQUENCE [LARGE SCALE GENOMIC DNA]</scope>
    <source>
        <strain evidence="1">TARA_B100001123</strain>
    </source>
</reference>
<dbReference type="KEGG" id="mtar:DF168_01769"/>
<protein>
    <submittedName>
        <fullName evidence="1">Uncharacterized protein</fullName>
    </submittedName>
</protein>
<gene>
    <name evidence="1" type="ORF">DF168_01769</name>
</gene>
<dbReference type="AlphaFoldDB" id="A0A2Z4AJE4"/>
<accession>A0A2Z4AJE4</accession>
<evidence type="ECO:0000313" key="2">
    <source>
        <dbReference type="Proteomes" id="UP000247465"/>
    </source>
</evidence>
<dbReference type="Proteomes" id="UP000247465">
    <property type="component" value="Chromosome"/>
</dbReference>
<proteinExistence type="predicted"/>
<name>A0A2Z4AJE4_9BACT</name>
<organism evidence="1 2">
    <name type="scientific">Candidatus Moanibacter tarae</name>
    <dbReference type="NCBI Taxonomy" id="2200854"/>
    <lineage>
        <taxon>Bacteria</taxon>
        <taxon>Pseudomonadati</taxon>
        <taxon>Verrucomicrobiota</taxon>
        <taxon>Opitutia</taxon>
        <taxon>Puniceicoccales</taxon>
        <taxon>Puniceicoccales incertae sedis</taxon>
        <taxon>Candidatus Moanibacter</taxon>
    </lineage>
</organism>
<dbReference type="EMBL" id="CP029803">
    <property type="protein sequence ID" value="AWT60554.1"/>
    <property type="molecule type" value="Genomic_DNA"/>
</dbReference>
<evidence type="ECO:0000313" key="1">
    <source>
        <dbReference type="EMBL" id="AWT60554.1"/>
    </source>
</evidence>
<sequence>MVPKEGQLLSEELDRLKSSMIYYIDLSKGISVKLGCLLTGLKIPFMNKVSPVEYSGNRFP</sequence>